<accession>A0A8T2PT99</accession>
<dbReference type="PROSITE" id="PS50171">
    <property type="entry name" value="ZF_MATRIN"/>
    <property type="match status" value="1"/>
</dbReference>
<comment type="caution">
    <text evidence="8">The sequence shown here is derived from an EMBL/GenBank/DDBJ whole genome shotgun (WGS) entry which is preliminary data.</text>
</comment>
<dbReference type="OrthoDB" id="8857014at2759"/>
<evidence type="ECO:0000256" key="4">
    <source>
        <dbReference type="ARBA" id="ARBA00022833"/>
    </source>
</evidence>
<dbReference type="SUPFAM" id="SSF57667">
    <property type="entry name" value="beta-beta-alpha zinc fingers"/>
    <property type="match status" value="1"/>
</dbReference>
<dbReference type="SMART" id="SM00451">
    <property type="entry name" value="ZnF_U1"/>
    <property type="match status" value="2"/>
</dbReference>
<dbReference type="InterPro" id="IPR036236">
    <property type="entry name" value="Znf_C2H2_sf"/>
</dbReference>
<comment type="subcellular location">
    <subcellularLocation>
        <location evidence="1">Nucleus</location>
    </subcellularLocation>
</comment>
<keyword evidence="2" id="KW-0479">Metal-binding</keyword>
<feature type="compositionally biased region" description="Basic and acidic residues" evidence="6">
    <location>
        <begin position="621"/>
        <end position="631"/>
    </location>
</feature>
<dbReference type="Pfam" id="PF23330">
    <property type="entry name" value="zf-C2H2_14"/>
    <property type="match status" value="1"/>
</dbReference>
<evidence type="ECO:0000256" key="1">
    <source>
        <dbReference type="ARBA" id="ARBA00004123"/>
    </source>
</evidence>
<gene>
    <name evidence="8" type="ORF">JZ751_001226</name>
</gene>
<feature type="region of interest" description="Disordered" evidence="6">
    <location>
        <begin position="463"/>
        <end position="494"/>
    </location>
</feature>
<feature type="region of interest" description="Disordered" evidence="6">
    <location>
        <begin position="23"/>
        <end position="68"/>
    </location>
</feature>
<feature type="compositionally biased region" description="Low complexity" evidence="6">
    <location>
        <begin position="632"/>
        <end position="647"/>
    </location>
</feature>
<feature type="region of interest" description="Disordered" evidence="6">
    <location>
        <begin position="1101"/>
        <end position="1123"/>
    </location>
</feature>
<evidence type="ECO:0000259" key="7">
    <source>
        <dbReference type="PROSITE" id="PS50171"/>
    </source>
</evidence>
<keyword evidence="4" id="KW-0862">Zinc</keyword>
<feature type="region of interest" description="Disordered" evidence="6">
    <location>
        <begin position="560"/>
        <end position="647"/>
    </location>
</feature>
<feature type="domain" description="Matrin-type" evidence="7">
    <location>
        <begin position="525"/>
        <end position="556"/>
    </location>
</feature>
<protein>
    <recommendedName>
        <fullName evidence="7">Matrin-type domain-containing protein</fullName>
    </recommendedName>
</protein>
<evidence type="ECO:0000256" key="5">
    <source>
        <dbReference type="ARBA" id="ARBA00023242"/>
    </source>
</evidence>
<dbReference type="PANTHER" id="PTHR15491:SF12">
    <property type="entry name" value="CDKN1A INTERACTING ZINC FINGER PROTEIN 1B ISOFORM X1-RELATED"/>
    <property type="match status" value="1"/>
</dbReference>
<evidence type="ECO:0000256" key="6">
    <source>
        <dbReference type="SAM" id="MobiDB-lite"/>
    </source>
</evidence>
<feature type="compositionally biased region" description="Polar residues" evidence="6">
    <location>
        <begin position="1106"/>
        <end position="1115"/>
    </location>
</feature>
<keyword evidence="9" id="KW-1185">Reference proteome</keyword>
<dbReference type="GO" id="GO:0005634">
    <property type="term" value="C:nucleus"/>
    <property type="evidence" value="ECO:0007669"/>
    <property type="project" value="UniProtKB-SubCell"/>
</dbReference>
<evidence type="ECO:0000313" key="8">
    <source>
        <dbReference type="EMBL" id="KAG9354516.1"/>
    </source>
</evidence>
<dbReference type="InterPro" id="IPR003604">
    <property type="entry name" value="Matrin/U1-like-C_Znf_C2H2"/>
</dbReference>
<dbReference type="EMBL" id="JAFBMS010000002">
    <property type="protein sequence ID" value="KAG9354516.1"/>
    <property type="molecule type" value="Genomic_DNA"/>
</dbReference>
<dbReference type="GO" id="GO:0008270">
    <property type="term" value="F:zinc ion binding"/>
    <property type="evidence" value="ECO:0007669"/>
    <property type="project" value="UniProtKB-KW"/>
</dbReference>
<dbReference type="PROSITE" id="PS00028">
    <property type="entry name" value="ZINC_FINGER_C2H2_1"/>
    <property type="match status" value="1"/>
</dbReference>
<dbReference type="GO" id="GO:0003676">
    <property type="term" value="F:nucleic acid binding"/>
    <property type="evidence" value="ECO:0007669"/>
    <property type="project" value="InterPro"/>
</dbReference>
<feature type="compositionally biased region" description="Acidic residues" evidence="6">
    <location>
        <begin position="463"/>
        <end position="480"/>
    </location>
</feature>
<dbReference type="Proteomes" id="UP000824540">
    <property type="component" value="Unassembled WGS sequence"/>
</dbReference>
<sequence length="1375" mass="151763">MFNQHHHQQQLHQHLRQLQQLLQHQQPPPPPAPPAPSQQPSSHQIAHHHQGARPISTPVQAPPPPHMVSLCSTSQATIIAANPMLQGALLMQQMQGNMRGFPMGGQQFAQFFSAGSRPSLLGPAPMGVAIKSPHVGFPPRHFHSHTRFYNHELALRQSERKGENELRGTGNVNGQPGANIEGEKNDRNSTAEGAVASDRQNLPSAQLEGEPPLKRQRTDGSDGSVAEPPEADGALSSNHKSPAEDKEHGAGAGTLEQGQNMTGPGTMEFMEESRAPEVVGMGTTLKVTIQQSSESREFSTGLEELAKNEAGAGQAEAKDTDGDGTNKFFCYICNTACHNQQHMSNACLVTLLPRVRESLESTHRDGSGIREKRSGLQRWCATCQTHFSGDLIQHRRTKEHKLSKHSSRPFCTVCKRHFRTPRKFVEHMKSPEHKQRVEELREEGLPEVLEELITVDAVGCFEGEEDYEEEPNEEEEGEEEEHGRSNSQGGQTAHKEVTLEDMTDEEEYDPDTQYGSSFVVPVAGFLCRLCHKFYHFESTARLSHCQSLTHFQNLQKYRTLRSQEDTGEPDSCSSSLDDTKDKKEMLGVTEEVEEKKKEEMVDNATPSPNNCSPELATLSHPAKDRVVRSHDSSTGLGNRSSRLSSSSTALLNLSVTVSRPTVAGERAARGHALEEAGLPVADSPPPSSSSSSSYPLHRDSPEEESRTQAILVQVISDLQTFKSQAGTCQEVVRVEVTCISLPASQRSISTFCGTMASSLPKFTWCTCHKHKIPAKDTHKFCLHCMGIQHAKEAVLEYGKCLHCAKMDWSTCINRLTKVQEALHRESQQRKCEVVQAEAPPKPETTPTFISESKEVKDLTVAPVLTPFTSFNTAMPLQAATLPVMFTILSPPSLQPGSSNHSIPKGTHMIPLVGQESCDHTPALGRSGSVTLGSCSHTRSQERRCCSWSSRHSKRSCGHRCQCSPYSSSASSSFSLSSCWSSAGSSHSPDRHRRSRQQSHSVARLERQQRHLLGVVQQRLQVQQVAVQAQWDLLERRIQALERRGVVSEVGMPLPPLVTQASASTSAFSQENGQEAESRYWCGPSIDELVTDSASLPAVVKLEEEPTSISANQKGNSEGDWEGESEDQSLLMEAPIRMQDIHLATELQALIARAAKYLGIDFPGGPNSCARDPTMVPEFEDLVQSTWSNPACSQPFKAAHAEMYRLHECQAVAYDRMPQVNRFMTAIFRAVNPTESMQPSVPGKRWRFTETLAERVYQTAGMLTRTANYLRYLSDYQKRLLQEISEDQSTESFTNITNELKLIAQFSLQLSSHQAELSGRAMASSVAIRRQVWMAKTNYTDALKATVADLPFVVSHTLGTNVDISPLATVCKHEAS</sequence>
<dbReference type="Gene3D" id="3.30.160.60">
    <property type="entry name" value="Classic Zinc Finger"/>
    <property type="match status" value="1"/>
</dbReference>
<dbReference type="InterPro" id="IPR056345">
    <property type="entry name" value="Znf-C2H2_CIZ1"/>
</dbReference>
<dbReference type="InterPro" id="IPR026811">
    <property type="entry name" value="CIZ1"/>
</dbReference>
<evidence type="ECO:0000256" key="2">
    <source>
        <dbReference type="ARBA" id="ARBA00022723"/>
    </source>
</evidence>
<evidence type="ECO:0000256" key="3">
    <source>
        <dbReference type="ARBA" id="ARBA00022771"/>
    </source>
</evidence>
<feature type="region of interest" description="Disordered" evidence="6">
    <location>
        <begin position="675"/>
        <end position="705"/>
    </location>
</feature>
<dbReference type="Gene3D" id="1.10.287.3160">
    <property type="match status" value="1"/>
</dbReference>
<dbReference type="InterPro" id="IPR013087">
    <property type="entry name" value="Znf_C2H2_type"/>
</dbReference>
<keyword evidence="5" id="KW-0539">Nucleus</keyword>
<feature type="compositionally biased region" description="Basic and acidic residues" evidence="6">
    <location>
        <begin position="211"/>
        <end position="220"/>
    </location>
</feature>
<reference evidence="8" key="1">
    <citation type="thesis" date="2021" institute="BYU ScholarsArchive" country="Provo, UT, USA">
        <title>Applications of and Algorithms for Genome Assembly and Genomic Analyses with an Emphasis on Marine Teleosts.</title>
        <authorList>
            <person name="Pickett B.D."/>
        </authorList>
    </citation>
    <scope>NUCLEOTIDE SEQUENCE</scope>
    <source>
        <strain evidence="8">HI-2016</strain>
    </source>
</reference>
<organism evidence="8 9">
    <name type="scientific">Albula glossodonta</name>
    <name type="common">roundjaw bonefish</name>
    <dbReference type="NCBI Taxonomy" id="121402"/>
    <lineage>
        <taxon>Eukaryota</taxon>
        <taxon>Metazoa</taxon>
        <taxon>Chordata</taxon>
        <taxon>Craniata</taxon>
        <taxon>Vertebrata</taxon>
        <taxon>Euteleostomi</taxon>
        <taxon>Actinopterygii</taxon>
        <taxon>Neopterygii</taxon>
        <taxon>Teleostei</taxon>
        <taxon>Albuliformes</taxon>
        <taxon>Albulidae</taxon>
        <taxon>Albula</taxon>
    </lineage>
</organism>
<dbReference type="PANTHER" id="PTHR15491">
    <property type="match status" value="1"/>
</dbReference>
<feature type="compositionally biased region" description="Basic and acidic residues" evidence="6">
    <location>
        <begin position="696"/>
        <end position="705"/>
    </location>
</feature>
<dbReference type="InterPro" id="IPR000690">
    <property type="entry name" value="Matrin/U1-C_Znf_C2H2"/>
</dbReference>
<keyword evidence="3" id="KW-0863">Zinc-finger</keyword>
<feature type="region of interest" description="Disordered" evidence="6">
    <location>
        <begin position="160"/>
        <end position="267"/>
    </location>
</feature>
<name>A0A8T2PT99_9TELE</name>
<feature type="compositionally biased region" description="Pro residues" evidence="6">
    <location>
        <begin position="26"/>
        <end position="37"/>
    </location>
</feature>
<evidence type="ECO:0000313" key="9">
    <source>
        <dbReference type="Proteomes" id="UP000824540"/>
    </source>
</evidence>
<proteinExistence type="predicted"/>
<feature type="region of interest" description="Disordered" evidence="6">
    <location>
        <begin position="983"/>
        <end position="1003"/>
    </location>
</feature>